<protein>
    <recommendedName>
        <fullName evidence="3">Ricin B lectin domain-containing protein</fullName>
    </recommendedName>
</protein>
<dbReference type="Gene3D" id="2.80.10.50">
    <property type="match status" value="1"/>
</dbReference>
<proteinExistence type="predicted"/>
<accession>A0A1B7MIJ8</accession>
<evidence type="ECO:0000313" key="2">
    <source>
        <dbReference type="Proteomes" id="UP000092154"/>
    </source>
</evidence>
<name>A0A1B7MIJ8_9AGAM</name>
<dbReference type="InParanoid" id="A0A1B7MIJ8"/>
<evidence type="ECO:0008006" key="3">
    <source>
        <dbReference type="Google" id="ProtNLM"/>
    </source>
</evidence>
<dbReference type="SUPFAM" id="SSF50370">
    <property type="entry name" value="Ricin B-like lectins"/>
    <property type="match status" value="1"/>
</dbReference>
<sequence>MPIPIPGTYRIRSLMFPNQMFDLIGGGVAPNTPVAGHHNNNDSQNMLWTVQVVDQPTGLGAGVVGSPDIALMTIQQRPNLGEYWILAANGQACALVNGDDNTPVILEDQVDGNCQGWIFCPV</sequence>
<dbReference type="AlphaFoldDB" id="A0A1B7MIJ8"/>
<dbReference type="EMBL" id="KV449014">
    <property type="protein sequence ID" value="OAX32419.1"/>
    <property type="molecule type" value="Genomic_DNA"/>
</dbReference>
<keyword evidence="2" id="KW-1185">Reference proteome</keyword>
<dbReference type="Proteomes" id="UP000092154">
    <property type="component" value="Unassembled WGS sequence"/>
</dbReference>
<dbReference type="OrthoDB" id="2606722at2759"/>
<gene>
    <name evidence="1" type="ORF">K503DRAFT_608329</name>
</gene>
<reference evidence="1 2" key="1">
    <citation type="submission" date="2016-06" db="EMBL/GenBank/DDBJ databases">
        <title>Comparative genomics of the ectomycorrhizal sister species Rhizopogon vinicolor and Rhizopogon vesiculosus (Basidiomycota: Boletales) reveals a divergence of the mating type B locus.</title>
        <authorList>
            <consortium name="DOE Joint Genome Institute"/>
            <person name="Mujic A.B."/>
            <person name="Kuo A."/>
            <person name="Tritt A."/>
            <person name="Lipzen A."/>
            <person name="Chen C."/>
            <person name="Johnson J."/>
            <person name="Sharma A."/>
            <person name="Barry K."/>
            <person name="Grigoriev I.V."/>
            <person name="Spatafora J.W."/>
        </authorList>
    </citation>
    <scope>NUCLEOTIDE SEQUENCE [LARGE SCALE GENOMIC DNA]</scope>
    <source>
        <strain evidence="1 2">AM-OR11-026</strain>
    </source>
</reference>
<organism evidence="1 2">
    <name type="scientific">Rhizopogon vinicolor AM-OR11-026</name>
    <dbReference type="NCBI Taxonomy" id="1314800"/>
    <lineage>
        <taxon>Eukaryota</taxon>
        <taxon>Fungi</taxon>
        <taxon>Dikarya</taxon>
        <taxon>Basidiomycota</taxon>
        <taxon>Agaricomycotina</taxon>
        <taxon>Agaricomycetes</taxon>
        <taxon>Agaricomycetidae</taxon>
        <taxon>Boletales</taxon>
        <taxon>Suillineae</taxon>
        <taxon>Rhizopogonaceae</taxon>
        <taxon>Rhizopogon</taxon>
    </lineage>
</organism>
<dbReference type="InterPro" id="IPR035992">
    <property type="entry name" value="Ricin_B-like_lectins"/>
</dbReference>
<evidence type="ECO:0000313" key="1">
    <source>
        <dbReference type="EMBL" id="OAX32419.1"/>
    </source>
</evidence>